<proteinExistence type="predicted"/>
<dbReference type="EMBL" id="CP036291">
    <property type="protein sequence ID" value="QDU88838.1"/>
    <property type="molecule type" value="Genomic_DNA"/>
</dbReference>
<feature type="domain" description="Asl1-like glycosyl hydrolase catalytic" evidence="2">
    <location>
        <begin position="45"/>
        <end position="277"/>
    </location>
</feature>
<dbReference type="KEGG" id="pnd:Pla175_22220"/>
<dbReference type="InterPro" id="IPR024655">
    <property type="entry name" value="Asl1_glyco_hydro_catalytic"/>
</dbReference>
<evidence type="ECO:0000256" key="1">
    <source>
        <dbReference type="SAM" id="SignalP"/>
    </source>
</evidence>
<evidence type="ECO:0000313" key="4">
    <source>
        <dbReference type="Proteomes" id="UP000317429"/>
    </source>
</evidence>
<protein>
    <submittedName>
        <fullName evidence="3">Glycosyl hydrolase catalytic core</fullName>
    </submittedName>
</protein>
<keyword evidence="1" id="KW-0732">Signal</keyword>
<dbReference type="Proteomes" id="UP000317429">
    <property type="component" value="Chromosome"/>
</dbReference>
<dbReference type="AlphaFoldDB" id="A0A518DBJ5"/>
<sequence length="549" mass="57451" precursor="true">MNLPKKARLGLLGIVAAAIGSLSALSETNAASPKIGWGGANIDHVNGSNASWYYNWWHTKPAGNNDANAEWIPLLKYTNSLQSKLNTIAGYNDVDTLLVLNEPERENQSNVSVTDAINLWPQVQQALPNHTLVGPAVSDNAAGQAWLSSFMSQVDSLNSNSDPDDNLRVDAVAFHWYGGSNPNNPVGSANSFLNPVDYYHNTYNRPVWITEFAMHDWGGNYTDAEYQEANRIFLETVIPGLESRSYVNAYAFYHHFSDAKLLNGSDPVTPTSAGDVYVDTLLAGDSRNLNGVSLGTDVTYLRGGEITNNGAPLQTAMRAIDSIEGAGALGGSSDWAVAGSNAFVRIRTDASLVKQGANAVEWNNVATTNDGGLTVADGTLRIVDGSFTGDGGVRVAAGAALDLVAVGGRGTYSFSGQQIDLEGRVIGPVLLAAGSRLATAGSAARAEGDLILNASTLVVGGEGFNERTPQTPIVAGGLNLNFDASLDSPGDSLWSSSVGSEALSFGAAATPAVVQSPKFPALSAAYSIPTSGGASGLNQRRRLGAQPVF</sequence>
<evidence type="ECO:0000313" key="3">
    <source>
        <dbReference type="EMBL" id="QDU88838.1"/>
    </source>
</evidence>
<feature type="signal peptide" evidence="1">
    <location>
        <begin position="1"/>
        <end position="26"/>
    </location>
</feature>
<dbReference type="InterPro" id="IPR053183">
    <property type="entry name" value="ASL1"/>
</dbReference>
<evidence type="ECO:0000259" key="2">
    <source>
        <dbReference type="Pfam" id="PF11790"/>
    </source>
</evidence>
<accession>A0A518DBJ5</accession>
<organism evidence="3 4">
    <name type="scientific">Pirellulimonas nuda</name>
    <dbReference type="NCBI Taxonomy" id="2528009"/>
    <lineage>
        <taxon>Bacteria</taxon>
        <taxon>Pseudomonadati</taxon>
        <taxon>Planctomycetota</taxon>
        <taxon>Planctomycetia</taxon>
        <taxon>Pirellulales</taxon>
        <taxon>Lacipirellulaceae</taxon>
        <taxon>Pirellulimonas</taxon>
    </lineage>
</organism>
<dbReference type="SUPFAM" id="SSF51445">
    <property type="entry name" value="(Trans)glycosidases"/>
    <property type="match status" value="1"/>
</dbReference>
<feature type="chain" id="PRO_5021934668" evidence="1">
    <location>
        <begin position="27"/>
        <end position="549"/>
    </location>
</feature>
<keyword evidence="4" id="KW-1185">Reference proteome</keyword>
<dbReference type="GO" id="GO:0071966">
    <property type="term" value="P:fungal-type cell wall polysaccharide metabolic process"/>
    <property type="evidence" value="ECO:0007669"/>
    <property type="project" value="TreeGrafter"/>
</dbReference>
<reference evidence="3 4" key="1">
    <citation type="submission" date="2019-02" db="EMBL/GenBank/DDBJ databases">
        <title>Deep-cultivation of Planctomycetes and their phenomic and genomic characterization uncovers novel biology.</title>
        <authorList>
            <person name="Wiegand S."/>
            <person name="Jogler M."/>
            <person name="Boedeker C."/>
            <person name="Pinto D."/>
            <person name="Vollmers J."/>
            <person name="Rivas-Marin E."/>
            <person name="Kohn T."/>
            <person name="Peeters S.H."/>
            <person name="Heuer A."/>
            <person name="Rast P."/>
            <person name="Oberbeckmann S."/>
            <person name="Bunk B."/>
            <person name="Jeske O."/>
            <person name="Meyerdierks A."/>
            <person name="Storesund J.E."/>
            <person name="Kallscheuer N."/>
            <person name="Luecker S."/>
            <person name="Lage O.M."/>
            <person name="Pohl T."/>
            <person name="Merkel B.J."/>
            <person name="Hornburger P."/>
            <person name="Mueller R.-W."/>
            <person name="Bruemmer F."/>
            <person name="Labrenz M."/>
            <person name="Spormann A.M."/>
            <person name="Op den Camp H."/>
            <person name="Overmann J."/>
            <person name="Amann R."/>
            <person name="Jetten M.S.M."/>
            <person name="Mascher T."/>
            <person name="Medema M.H."/>
            <person name="Devos D.P."/>
            <person name="Kaster A.-K."/>
            <person name="Ovreas L."/>
            <person name="Rohde M."/>
            <person name="Galperin M.Y."/>
            <person name="Jogler C."/>
        </authorList>
    </citation>
    <scope>NUCLEOTIDE SEQUENCE [LARGE SCALE GENOMIC DNA]</scope>
    <source>
        <strain evidence="3 4">Pla175</strain>
    </source>
</reference>
<dbReference type="PANTHER" id="PTHR34154">
    <property type="entry name" value="ALKALI-SENSITIVE LINKAGE PROTEIN 1"/>
    <property type="match status" value="1"/>
</dbReference>
<dbReference type="GO" id="GO:0016787">
    <property type="term" value="F:hydrolase activity"/>
    <property type="evidence" value="ECO:0007669"/>
    <property type="project" value="UniProtKB-KW"/>
</dbReference>
<name>A0A518DBJ5_9BACT</name>
<dbReference type="InterPro" id="IPR017853">
    <property type="entry name" value="GH"/>
</dbReference>
<dbReference type="Pfam" id="PF11790">
    <property type="entry name" value="Glyco_hydro_cc"/>
    <property type="match status" value="1"/>
</dbReference>
<dbReference type="RefSeq" id="WP_197527422.1">
    <property type="nucleotide sequence ID" value="NZ_CP036291.1"/>
</dbReference>
<keyword evidence="3" id="KW-0378">Hydrolase</keyword>
<dbReference type="Gene3D" id="3.20.20.80">
    <property type="entry name" value="Glycosidases"/>
    <property type="match status" value="1"/>
</dbReference>
<gene>
    <name evidence="3" type="ORF">Pla175_22220</name>
</gene>
<dbReference type="PANTHER" id="PTHR34154:SF3">
    <property type="entry name" value="ALKALI-SENSITIVE LINKAGE PROTEIN 1"/>
    <property type="match status" value="1"/>
</dbReference>